<sequence>MNNQVDIKTINVYVPYIEIYLQLEIQINNKLQQLAYLIQQVTGNDNEMNIFRGELLGMNQIISEIQGISYGDPKCYLTAYAEMTGA</sequence>
<evidence type="ECO:0000313" key="1">
    <source>
        <dbReference type="EMBL" id="CAD8111053.1"/>
    </source>
</evidence>
<evidence type="ECO:0000313" key="2">
    <source>
        <dbReference type="Proteomes" id="UP000692954"/>
    </source>
</evidence>
<gene>
    <name evidence="1" type="ORF">PSON_ATCC_30995.1.T0970096</name>
</gene>
<proteinExistence type="predicted"/>
<accession>A0A8S1Q716</accession>
<dbReference type="AlphaFoldDB" id="A0A8S1Q716"/>
<organism evidence="1 2">
    <name type="scientific">Paramecium sonneborni</name>
    <dbReference type="NCBI Taxonomy" id="65129"/>
    <lineage>
        <taxon>Eukaryota</taxon>
        <taxon>Sar</taxon>
        <taxon>Alveolata</taxon>
        <taxon>Ciliophora</taxon>
        <taxon>Intramacronucleata</taxon>
        <taxon>Oligohymenophorea</taxon>
        <taxon>Peniculida</taxon>
        <taxon>Parameciidae</taxon>
        <taxon>Paramecium</taxon>
    </lineage>
</organism>
<dbReference type="Proteomes" id="UP000692954">
    <property type="component" value="Unassembled WGS sequence"/>
</dbReference>
<name>A0A8S1Q716_9CILI</name>
<dbReference type="EMBL" id="CAJJDN010000097">
    <property type="protein sequence ID" value="CAD8111053.1"/>
    <property type="molecule type" value="Genomic_DNA"/>
</dbReference>
<comment type="caution">
    <text evidence="1">The sequence shown here is derived from an EMBL/GenBank/DDBJ whole genome shotgun (WGS) entry which is preliminary data.</text>
</comment>
<protein>
    <submittedName>
        <fullName evidence="1">Uncharacterized protein</fullName>
    </submittedName>
</protein>
<dbReference type="OrthoDB" id="291561at2759"/>
<keyword evidence="2" id="KW-1185">Reference proteome</keyword>
<reference evidence="1" key="1">
    <citation type="submission" date="2021-01" db="EMBL/GenBank/DDBJ databases">
        <authorList>
            <consortium name="Genoscope - CEA"/>
            <person name="William W."/>
        </authorList>
    </citation>
    <scope>NUCLEOTIDE SEQUENCE</scope>
</reference>